<gene>
    <name evidence="2" type="ORF">ALC62_11982</name>
</gene>
<dbReference type="AlphaFoldDB" id="A0A151IBZ5"/>
<evidence type="ECO:0000313" key="3">
    <source>
        <dbReference type="Proteomes" id="UP000078542"/>
    </source>
</evidence>
<sequence>MDSSKELKDRERIAKQIAKTSDSIRKKYRALKTGKIDENIALEKHFKPVVEPLKQIVENTAAGEEYQPIKKEVNSTKYKNTKKRKFEEEEDDNDDNYWMDNAWLQLTPSKQRTKESNVTPDSFNSTSLEPRKLSYECSHVPAVEDVYETPNEPLETLIKQSLQTRQFREELNNQLGPLGQKYVNMLLSGDREKAIDHVYGILVYLNENSTMLGDKRFDVDTNDFVIIDGVKYKGTPGLYELIFKRIPDDAIYTENDKLAYKSILLATNAHRRSHNADNPILGNKGYKYKNIIAPIVSSKIQVRTDIPLAMTLNDESGKRNGGKGVIPLAMTLNDGSGKRNGGKGVIPLAMTLNDNKIDYVHWDDPNELVDRLRLLEASRQAGHNAHDNEILSIIEELREVGLIIN</sequence>
<dbReference type="STRING" id="456900.A0A151IBZ5"/>
<evidence type="ECO:0000259" key="1">
    <source>
        <dbReference type="Pfam" id="PF26634"/>
    </source>
</evidence>
<accession>A0A151IBZ5</accession>
<proteinExistence type="predicted"/>
<dbReference type="InterPro" id="IPR058520">
    <property type="entry name" value="DUF8207"/>
</dbReference>
<name>A0A151IBZ5_9HYME</name>
<organism evidence="2 3">
    <name type="scientific">Cyphomyrmex costatus</name>
    <dbReference type="NCBI Taxonomy" id="456900"/>
    <lineage>
        <taxon>Eukaryota</taxon>
        <taxon>Metazoa</taxon>
        <taxon>Ecdysozoa</taxon>
        <taxon>Arthropoda</taxon>
        <taxon>Hexapoda</taxon>
        <taxon>Insecta</taxon>
        <taxon>Pterygota</taxon>
        <taxon>Neoptera</taxon>
        <taxon>Endopterygota</taxon>
        <taxon>Hymenoptera</taxon>
        <taxon>Apocrita</taxon>
        <taxon>Aculeata</taxon>
        <taxon>Formicoidea</taxon>
        <taxon>Formicidae</taxon>
        <taxon>Myrmicinae</taxon>
        <taxon>Cyphomyrmex</taxon>
    </lineage>
</organism>
<protein>
    <recommendedName>
        <fullName evidence="1">DUF8207 domain-containing protein</fullName>
    </recommendedName>
</protein>
<dbReference type="PANTHER" id="PTHR35374">
    <property type="entry name" value="CYCLIN-DEPENDENT KINASE 11A-LIKE"/>
    <property type="match status" value="1"/>
</dbReference>
<keyword evidence="3" id="KW-1185">Reference proteome</keyword>
<reference evidence="2 3" key="1">
    <citation type="submission" date="2016-03" db="EMBL/GenBank/DDBJ databases">
        <title>Cyphomyrmex costatus WGS genome.</title>
        <authorList>
            <person name="Nygaard S."/>
            <person name="Hu H."/>
            <person name="Boomsma J."/>
            <person name="Zhang G."/>
        </authorList>
    </citation>
    <scope>NUCLEOTIDE SEQUENCE [LARGE SCALE GENOMIC DNA]</scope>
    <source>
        <strain evidence="2">MS0001</strain>
        <tissue evidence="2">Whole body</tissue>
    </source>
</reference>
<dbReference type="PANTHER" id="PTHR35374:SF1">
    <property type="entry name" value="PROTEIN KINASE DOMAIN-CONTAINING PROTEIN"/>
    <property type="match status" value="1"/>
</dbReference>
<evidence type="ECO:0000313" key="2">
    <source>
        <dbReference type="EMBL" id="KYM97338.1"/>
    </source>
</evidence>
<dbReference type="Proteomes" id="UP000078542">
    <property type="component" value="Unassembled WGS sequence"/>
</dbReference>
<feature type="domain" description="DUF8207" evidence="1">
    <location>
        <begin position="195"/>
        <end position="296"/>
    </location>
</feature>
<dbReference type="EMBL" id="KQ978070">
    <property type="protein sequence ID" value="KYM97338.1"/>
    <property type="molecule type" value="Genomic_DNA"/>
</dbReference>
<dbReference type="Pfam" id="PF26634">
    <property type="entry name" value="DUF8207"/>
    <property type="match status" value="1"/>
</dbReference>